<dbReference type="OrthoDB" id="671439at2759"/>
<proteinExistence type="predicted"/>
<dbReference type="PANTHER" id="PTHR31896:SF64">
    <property type="entry name" value="TRICHOTHECENE 3-O-ACETYLTRANSFERASE"/>
    <property type="match status" value="1"/>
</dbReference>
<evidence type="ECO:0000256" key="1">
    <source>
        <dbReference type="ARBA" id="ARBA00022679"/>
    </source>
</evidence>
<reference evidence="2 3" key="1">
    <citation type="journal article" date="2018" name="IMA Fungus">
        <title>IMA Genome-F 9: Draft genome sequence of Annulohypoxylon stygium, Aspergillus mulundensis, Berkeleyomyces basicola (syn. Thielaviopsis basicola), Ceratocystis smalleyi, two Cercospora beticola strains, Coleophoma cylindrospora, Fusarium fracticaudum, Phialophora cf. hyalina, and Morchella septimelata.</title>
        <authorList>
            <person name="Wingfield B.D."/>
            <person name="Bills G.F."/>
            <person name="Dong Y."/>
            <person name="Huang W."/>
            <person name="Nel W.J."/>
            <person name="Swalarsk-Parry B.S."/>
            <person name="Vaghefi N."/>
            <person name="Wilken P.M."/>
            <person name="An Z."/>
            <person name="de Beer Z.W."/>
            <person name="De Vos L."/>
            <person name="Chen L."/>
            <person name="Duong T.A."/>
            <person name="Gao Y."/>
            <person name="Hammerbacher A."/>
            <person name="Kikkert J.R."/>
            <person name="Li Y."/>
            <person name="Li H."/>
            <person name="Li K."/>
            <person name="Li Q."/>
            <person name="Liu X."/>
            <person name="Ma X."/>
            <person name="Naidoo K."/>
            <person name="Pethybridge S.J."/>
            <person name="Sun J."/>
            <person name="Steenkamp E.T."/>
            <person name="van der Nest M.A."/>
            <person name="van Wyk S."/>
            <person name="Wingfield M.J."/>
            <person name="Xiong C."/>
            <person name="Yue Q."/>
            <person name="Zhang X."/>
        </authorList>
    </citation>
    <scope>NUCLEOTIDE SEQUENCE [LARGE SCALE GENOMIC DNA]</scope>
    <source>
        <strain evidence="2 3">BP5796</strain>
    </source>
</reference>
<name>A0A3D8T250_9HELO</name>
<accession>A0A3D8T250</accession>
<dbReference type="Gene3D" id="3.30.559.10">
    <property type="entry name" value="Chloramphenicol acetyltransferase-like domain"/>
    <property type="match status" value="2"/>
</dbReference>
<dbReference type="EMBL" id="PDLN01000002">
    <property type="protein sequence ID" value="RDW92657.1"/>
    <property type="molecule type" value="Genomic_DNA"/>
</dbReference>
<evidence type="ECO:0000313" key="3">
    <source>
        <dbReference type="Proteomes" id="UP000256328"/>
    </source>
</evidence>
<protein>
    <submittedName>
        <fullName evidence="2">Uncharacterized protein</fullName>
    </submittedName>
</protein>
<keyword evidence="3" id="KW-1185">Reference proteome</keyword>
<dbReference type="GO" id="GO:0016740">
    <property type="term" value="F:transferase activity"/>
    <property type="evidence" value="ECO:0007669"/>
    <property type="project" value="UniProtKB-KW"/>
</dbReference>
<dbReference type="InterPro" id="IPR023213">
    <property type="entry name" value="CAT-like_dom_sf"/>
</dbReference>
<dbReference type="InterPro" id="IPR051283">
    <property type="entry name" value="Sec_Metabolite_Acyltrans"/>
</dbReference>
<dbReference type="Pfam" id="PF02458">
    <property type="entry name" value="Transferase"/>
    <property type="match status" value="1"/>
</dbReference>
<organism evidence="2 3">
    <name type="scientific">Coleophoma crateriformis</name>
    <dbReference type="NCBI Taxonomy" id="565419"/>
    <lineage>
        <taxon>Eukaryota</taxon>
        <taxon>Fungi</taxon>
        <taxon>Dikarya</taxon>
        <taxon>Ascomycota</taxon>
        <taxon>Pezizomycotina</taxon>
        <taxon>Leotiomycetes</taxon>
        <taxon>Helotiales</taxon>
        <taxon>Dermateaceae</taxon>
        <taxon>Coleophoma</taxon>
    </lineage>
</organism>
<sequence length="510" mass="56784">MAPKLTTLHLRPQKPFDAEYKLTLADNIPPGINSRYLFVYKAPYSPSGTADWQKNLVDRLSKSLESFLQEPEAGVLGLPQLLGKIYPDKDSGRLTLKVTKSSTVRLVVSHRTNVSYAQLRPDHGFPMRYLDGKSFATGLENIPSLDRSGGFEAFSAQITFIVGGFVICVNKHHFLLDANSTGKLIQWWFKKARSWGSPEEEKNLELADPTLALNIHDKSSLTMETALPAQEHVDWKVVPNARPTIFGLELPPQAVMSIAKMLPFIKPKIDSAVFHFTSASLRQLHEDVSKHTKDKFSTHDAISALLWRCISRARLFSAGNESPCENSMLALSVNGRRKLEPAMVDAYFGNAAFFAPTVVPLNILTSTGAATLADVTLSIRESINTKTTNAYLRSLLQLIAAQKRVTDVVNAFQVYMGYDVVMTSWEKLFGNIEDLDVGTGTFQRMRLPDGGSFDGLVMVMPAYGMRDECTPNQDGNYPGGVEVSIDLLFDHMASLKKDQEWTRYARWAEL</sequence>
<gene>
    <name evidence="2" type="ORF">BP5796_02051</name>
</gene>
<dbReference type="PANTHER" id="PTHR31896">
    <property type="entry name" value="FAMILY REGULATORY PROTEIN, PUTATIVE (AFU_ORTHOLOGUE AFUA_3G14730)-RELATED"/>
    <property type="match status" value="1"/>
</dbReference>
<keyword evidence="1" id="KW-0808">Transferase</keyword>
<dbReference type="Proteomes" id="UP000256328">
    <property type="component" value="Unassembled WGS sequence"/>
</dbReference>
<dbReference type="AlphaFoldDB" id="A0A3D8T250"/>
<evidence type="ECO:0000313" key="2">
    <source>
        <dbReference type="EMBL" id="RDW92657.1"/>
    </source>
</evidence>
<comment type="caution">
    <text evidence="2">The sequence shown here is derived from an EMBL/GenBank/DDBJ whole genome shotgun (WGS) entry which is preliminary data.</text>
</comment>